<dbReference type="Proteomes" id="UP000186469">
    <property type="component" value="Unassembled WGS sequence"/>
</dbReference>
<evidence type="ECO:0000313" key="2">
    <source>
        <dbReference type="Proteomes" id="UP000186469"/>
    </source>
</evidence>
<dbReference type="AlphaFoldDB" id="A0A1M7SW29"/>
<keyword evidence="2" id="KW-1185">Reference proteome</keyword>
<dbReference type="RefSeq" id="WP_072696985.1">
    <property type="nucleotide sequence ID" value="NZ_FRDI01000005.1"/>
</dbReference>
<accession>A0A1M7SW29</accession>
<proteinExistence type="predicted"/>
<dbReference type="EMBL" id="FRDI01000005">
    <property type="protein sequence ID" value="SHN62661.1"/>
    <property type="molecule type" value="Genomic_DNA"/>
</dbReference>
<organism evidence="1 2">
    <name type="scientific">Desulfovibrio litoralis DSM 11393</name>
    <dbReference type="NCBI Taxonomy" id="1121455"/>
    <lineage>
        <taxon>Bacteria</taxon>
        <taxon>Pseudomonadati</taxon>
        <taxon>Thermodesulfobacteriota</taxon>
        <taxon>Desulfovibrionia</taxon>
        <taxon>Desulfovibrionales</taxon>
        <taxon>Desulfovibrionaceae</taxon>
        <taxon>Desulfovibrio</taxon>
    </lineage>
</organism>
<sequence length="92" mass="10341">MYELSSSSFPHVVVLVVFSTTEKCATQIEDMNKKSDGTGQSKPHFGKVGRSYLFLRNKNHVAFMIFTGRTAQIELVPLHKAGKDILYNCFAQ</sequence>
<name>A0A1M7SW29_9BACT</name>
<evidence type="ECO:0000313" key="1">
    <source>
        <dbReference type="EMBL" id="SHN62661.1"/>
    </source>
</evidence>
<gene>
    <name evidence="1" type="ORF">SAMN02745728_01291</name>
</gene>
<reference evidence="1 2" key="1">
    <citation type="submission" date="2016-12" db="EMBL/GenBank/DDBJ databases">
        <authorList>
            <person name="Song W.-J."/>
            <person name="Kurnit D.M."/>
        </authorList>
    </citation>
    <scope>NUCLEOTIDE SEQUENCE [LARGE SCALE GENOMIC DNA]</scope>
    <source>
        <strain evidence="1 2">DSM 11393</strain>
    </source>
</reference>
<protein>
    <submittedName>
        <fullName evidence="1">Uncharacterized protein</fullName>
    </submittedName>
</protein>